<evidence type="ECO:0000256" key="4">
    <source>
        <dbReference type="ARBA" id="ARBA00022694"/>
    </source>
</evidence>
<dbReference type="Pfam" id="PF01138">
    <property type="entry name" value="RNase_PH"/>
    <property type="match status" value="1"/>
</dbReference>
<evidence type="ECO:0000256" key="3">
    <source>
        <dbReference type="ARBA" id="ARBA00022555"/>
    </source>
</evidence>
<reference evidence="9 10" key="1">
    <citation type="submission" date="2019-06" db="EMBL/GenBank/DDBJ databases">
        <title>A novel bacterium of genus Marinomonas, isolated from coastal sand.</title>
        <authorList>
            <person name="Huang H."/>
            <person name="Mo K."/>
            <person name="Hu Y."/>
        </authorList>
    </citation>
    <scope>NUCLEOTIDE SEQUENCE [LARGE SCALE GENOMIC DNA]</scope>
    <source>
        <strain evidence="9 10">HB171799</strain>
    </source>
</reference>
<keyword evidence="6 9" id="KW-0548">Nucleotidyltransferase</keyword>
<dbReference type="NCBIfam" id="TIGR01966">
    <property type="entry name" value="RNasePH"/>
    <property type="match status" value="1"/>
</dbReference>
<protein>
    <recommendedName>
        <fullName evidence="6">Ribonuclease PH</fullName>
        <shortName evidence="6">RNase PH</shortName>
        <ecNumber evidence="6">2.7.7.56</ecNumber>
    </recommendedName>
    <alternativeName>
        <fullName evidence="6">tRNA nucleotidyltransferase</fullName>
    </alternativeName>
</protein>
<keyword evidence="3 6" id="KW-0820">tRNA-binding</keyword>
<gene>
    <name evidence="6" type="primary">rph</name>
    <name evidence="9" type="ORF">FJM67_06265</name>
</gene>
<keyword evidence="4 6" id="KW-0819">tRNA processing</keyword>
<dbReference type="EMBL" id="VFRR01000008">
    <property type="protein sequence ID" value="TPE54032.1"/>
    <property type="molecule type" value="Genomic_DNA"/>
</dbReference>
<keyword evidence="5" id="KW-0694">RNA-binding</keyword>
<comment type="catalytic activity">
    <reaction evidence="6">
        <text>tRNA(n+1) + phosphate = tRNA(n) + a ribonucleoside 5'-diphosphate</text>
        <dbReference type="Rhea" id="RHEA:10628"/>
        <dbReference type="Rhea" id="RHEA-COMP:17343"/>
        <dbReference type="Rhea" id="RHEA-COMP:17344"/>
        <dbReference type="ChEBI" id="CHEBI:43474"/>
        <dbReference type="ChEBI" id="CHEBI:57930"/>
        <dbReference type="ChEBI" id="CHEBI:173114"/>
        <dbReference type="EC" id="2.7.7.56"/>
    </reaction>
</comment>
<feature type="binding site" evidence="6">
    <location>
        <position position="86"/>
    </location>
    <ligand>
        <name>phosphate</name>
        <dbReference type="ChEBI" id="CHEBI:43474"/>
        <note>substrate</note>
    </ligand>
</feature>
<dbReference type="Pfam" id="PF03725">
    <property type="entry name" value="RNase_PH_C"/>
    <property type="match status" value="1"/>
</dbReference>
<feature type="domain" description="Exoribonuclease phosphorolytic" evidence="8">
    <location>
        <begin position="158"/>
        <end position="224"/>
    </location>
</feature>
<dbReference type="GO" id="GO:0000049">
    <property type="term" value="F:tRNA binding"/>
    <property type="evidence" value="ECO:0007669"/>
    <property type="project" value="UniProtKB-UniRule"/>
</dbReference>
<evidence type="ECO:0000256" key="2">
    <source>
        <dbReference type="ARBA" id="ARBA00022552"/>
    </source>
</evidence>
<dbReference type="InterPro" id="IPR002381">
    <property type="entry name" value="RNase_PH_bac-type"/>
</dbReference>
<dbReference type="HAMAP" id="MF_00564">
    <property type="entry name" value="RNase_PH"/>
    <property type="match status" value="1"/>
</dbReference>
<dbReference type="FunFam" id="3.30.230.70:FF:000003">
    <property type="entry name" value="Ribonuclease PH"/>
    <property type="match status" value="1"/>
</dbReference>
<comment type="subunit">
    <text evidence="6">Homohexameric ring arranged as a trimer of dimers.</text>
</comment>
<evidence type="ECO:0000256" key="6">
    <source>
        <dbReference type="HAMAP-Rule" id="MF_00564"/>
    </source>
</evidence>
<dbReference type="CDD" id="cd11362">
    <property type="entry name" value="RNase_PH_bact"/>
    <property type="match status" value="1"/>
</dbReference>
<proteinExistence type="inferred from homology"/>
<keyword evidence="2 6" id="KW-0698">rRNA processing</keyword>
<evidence type="ECO:0000256" key="5">
    <source>
        <dbReference type="ARBA" id="ARBA00022884"/>
    </source>
</evidence>
<dbReference type="GO" id="GO:0016075">
    <property type="term" value="P:rRNA catabolic process"/>
    <property type="evidence" value="ECO:0007669"/>
    <property type="project" value="UniProtKB-UniRule"/>
</dbReference>
<comment type="function">
    <text evidence="6">Phosphorolytic 3'-5' exoribonuclease that plays an important role in tRNA 3'-end maturation. Removes nucleotide residues following the 3'-CCA terminus of tRNAs; can also add nucleotides to the ends of RNA molecules by using nucleoside diphosphates as substrates, but this may not be physiologically important. Probably plays a role in initiation of 16S rRNA degradation (leading to ribosome degradation) during starvation.</text>
</comment>
<keyword evidence="10" id="KW-1185">Reference proteome</keyword>
<dbReference type="GO" id="GO:0000175">
    <property type="term" value="F:3'-5'-RNA exonuclease activity"/>
    <property type="evidence" value="ECO:0007669"/>
    <property type="project" value="UniProtKB-UniRule"/>
</dbReference>
<evidence type="ECO:0000313" key="10">
    <source>
        <dbReference type="Proteomes" id="UP000315901"/>
    </source>
</evidence>
<dbReference type="EC" id="2.7.7.56" evidence="6"/>
<organism evidence="9 10">
    <name type="scientific">Maribrevibacterium harenarium</name>
    <dbReference type="NCBI Taxonomy" id="2589817"/>
    <lineage>
        <taxon>Bacteria</taxon>
        <taxon>Pseudomonadati</taxon>
        <taxon>Pseudomonadota</taxon>
        <taxon>Gammaproteobacteria</taxon>
        <taxon>Oceanospirillales</taxon>
        <taxon>Oceanospirillaceae</taxon>
        <taxon>Maribrevibacterium</taxon>
    </lineage>
</organism>
<dbReference type="InterPro" id="IPR027408">
    <property type="entry name" value="PNPase/RNase_PH_dom_sf"/>
</dbReference>
<keyword evidence="6 9" id="KW-0808">Transferase</keyword>
<dbReference type="Proteomes" id="UP000315901">
    <property type="component" value="Unassembled WGS sequence"/>
</dbReference>
<evidence type="ECO:0000259" key="8">
    <source>
        <dbReference type="Pfam" id="PF03725"/>
    </source>
</evidence>
<evidence type="ECO:0000259" key="7">
    <source>
        <dbReference type="Pfam" id="PF01138"/>
    </source>
</evidence>
<dbReference type="RefSeq" id="WP_140587959.1">
    <property type="nucleotide sequence ID" value="NZ_VFRR01000008.1"/>
</dbReference>
<dbReference type="GO" id="GO:0031125">
    <property type="term" value="P:rRNA 3'-end processing"/>
    <property type="evidence" value="ECO:0007669"/>
    <property type="project" value="UniProtKB-ARBA"/>
</dbReference>
<dbReference type="InterPro" id="IPR001247">
    <property type="entry name" value="ExoRNase_PH_dom1"/>
</dbReference>
<dbReference type="AlphaFoldDB" id="A0A501WYX8"/>
<dbReference type="PANTHER" id="PTHR11953">
    <property type="entry name" value="EXOSOME COMPLEX COMPONENT"/>
    <property type="match status" value="1"/>
</dbReference>
<dbReference type="InterPro" id="IPR018336">
    <property type="entry name" value="RNase_PH_CS"/>
</dbReference>
<sequence>MRPSGRAADQLRPMKITRNFTKHAEGSVLIECGDTKVICTASVVPGVPRFLKGKGQGWITAEYGMLPRSTHSRMDREAARGKQGGRTVEIQRLIGRSLRAAIDLKKLGENTITIDCDVIQADGGTRTASITGGFVALADAVKTLVEAKKIKENPIVTQIAAISVGVYKGVPVLDLDYPEDSNAETDMNVIMNDKGGFIEIQVTAEGAAFGDEHMLGMLAVARKGIAEIIELQRQALFSEAK</sequence>
<dbReference type="InterPro" id="IPR020568">
    <property type="entry name" value="Ribosomal_Su5_D2-typ_SF"/>
</dbReference>
<feature type="domain" description="Exoribonuclease phosphorolytic" evidence="7">
    <location>
        <begin position="10"/>
        <end position="140"/>
    </location>
</feature>
<dbReference type="PANTHER" id="PTHR11953:SF0">
    <property type="entry name" value="EXOSOME COMPLEX COMPONENT RRP41"/>
    <property type="match status" value="1"/>
</dbReference>
<comment type="caution">
    <text evidence="9">The sequence shown here is derived from an EMBL/GenBank/DDBJ whole genome shotgun (WGS) entry which is preliminary data.</text>
</comment>
<dbReference type="InterPro" id="IPR015847">
    <property type="entry name" value="ExoRNase_PH_dom2"/>
</dbReference>
<accession>A0A501WYX8</accession>
<dbReference type="GO" id="GO:0009022">
    <property type="term" value="F:tRNA nucleotidyltransferase activity"/>
    <property type="evidence" value="ECO:0007669"/>
    <property type="project" value="UniProtKB-UniRule"/>
</dbReference>
<feature type="binding site" evidence="6">
    <location>
        <begin position="124"/>
        <end position="126"/>
    </location>
    <ligand>
        <name>phosphate</name>
        <dbReference type="ChEBI" id="CHEBI:43474"/>
        <note>substrate</note>
    </ligand>
</feature>
<dbReference type="PROSITE" id="PS01277">
    <property type="entry name" value="RIBONUCLEASE_PH"/>
    <property type="match status" value="1"/>
</dbReference>
<dbReference type="SUPFAM" id="SSF54211">
    <property type="entry name" value="Ribosomal protein S5 domain 2-like"/>
    <property type="match status" value="1"/>
</dbReference>
<dbReference type="InterPro" id="IPR036345">
    <property type="entry name" value="ExoRNase_PH_dom2_sf"/>
</dbReference>
<dbReference type="GO" id="GO:0008033">
    <property type="term" value="P:tRNA processing"/>
    <property type="evidence" value="ECO:0007669"/>
    <property type="project" value="UniProtKB-UniRule"/>
</dbReference>
<name>A0A501WYX8_9GAMM</name>
<dbReference type="SUPFAM" id="SSF55666">
    <property type="entry name" value="Ribonuclease PH domain 2-like"/>
    <property type="match status" value="1"/>
</dbReference>
<evidence type="ECO:0000313" key="9">
    <source>
        <dbReference type="EMBL" id="TPE54032.1"/>
    </source>
</evidence>
<dbReference type="InterPro" id="IPR050080">
    <property type="entry name" value="RNase_PH"/>
</dbReference>
<comment type="similarity">
    <text evidence="1 6">Belongs to the RNase PH family.</text>
</comment>
<dbReference type="OrthoDB" id="9802265at2"/>
<evidence type="ECO:0000256" key="1">
    <source>
        <dbReference type="ARBA" id="ARBA00006678"/>
    </source>
</evidence>
<dbReference type="Gene3D" id="3.30.230.70">
    <property type="entry name" value="GHMP Kinase, N-terminal domain"/>
    <property type="match status" value="1"/>
</dbReference>